<evidence type="ECO:0000256" key="4">
    <source>
        <dbReference type="ARBA" id="ARBA00022989"/>
    </source>
</evidence>
<feature type="transmembrane region" description="Helical" evidence="6">
    <location>
        <begin position="353"/>
        <end position="375"/>
    </location>
</feature>
<feature type="transmembrane region" description="Helical" evidence="6">
    <location>
        <begin position="84"/>
        <end position="103"/>
    </location>
</feature>
<dbReference type="GO" id="GO:0005886">
    <property type="term" value="C:plasma membrane"/>
    <property type="evidence" value="ECO:0007669"/>
    <property type="project" value="UniProtKB-SubCell"/>
</dbReference>
<keyword evidence="2" id="KW-1003">Cell membrane</keyword>
<reference evidence="7" key="1">
    <citation type="submission" date="2022-05" db="EMBL/GenBank/DDBJ databases">
        <title>Description of a novel species of Leclercia; Leclercia tamurae and the Proposal for a Novel Genus Silvania gen. nov. Containing Two Novel Species Silvania hatchlandensis sp. nov. and Silvania confinis sp. nov. Isolated from the Rhizosphere of Oak.</title>
        <authorList>
            <person name="Maddock D.W."/>
            <person name="Brady C.L."/>
            <person name="Denman S."/>
            <person name="Arnold D."/>
        </authorList>
    </citation>
    <scope>NUCLEOTIDE SEQUENCE</scope>
    <source>
        <strain evidence="7">H4N4</strain>
    </source>
</reference>
<feature type="transmembrane region" description="Helical" evidence="6">
    <location>
        <begin position="311"/>
        <end position="333"/>
    </location>
</feature>
<dbReference type="InterPro" id="IPR050833">
    <property type="entry name" value="Poly_Biosynth_Transport"/>
</dbReference>
<feature type="transmembrane region" description="Helical" evidence="6">
    <location>
        <begin position="437"/>
        <end position="457"/>
    </location>
</feature>
<sequence length="508" mass="58125">MKINKDIWVLSYIYIARIYTAVIAVVMIPFLINFLGNESYGLIGYFVVVQACLSIFDAGIGGVLTRQAILSKNNKKEFENFVKIFYKAILFFLCISAVIWLYGHFFSDSLVGMLNSKLPTSTISQSIALMLMIFSVKYIQGPFRSILLANERQVLLTTINVIYMTLSQVAVYYFLIISNDGIVLYFKLQLLFAVVNSIMIIYFGLRTLTTIKAQSKESNLNDGEIVSDSFRTILLFALQLSVLSILWVLVNQSDKLALAKYLPLAEYAHYTVAISFVSMLAVLSDPLNQFLQPRLTGLFYRKNYQSYSNMFNKSFDFILLLTLPLAIFLFFHSRELVYLWTRDNDLAVSISNYLPWLFMGGVFAVYSNFIFLILYSIGKLKLHTIVYAAFSIVIVPVNFYMAKYYLGEGTSRFYLVNSIFLFVMWGGYVFNKFFHKGLYPIAFKMAPLIVINTLYFMCFDRVDVSPMMNEPVLLFFSLLGIGMAAVIISFCYLMLINKIIKPGVLRVN</sequence>
<proteinExistence type="predicted"/>
<feature type="transmembrane region" description="Helical" evidence="6">
    <location>
        <begin position="413"/>
        <end position="430"/>
    </location>
</feature>
<organism evidence="7 8">
    <name type="scientific">Silvania confinis</name>
    <dbReference type="NCBI Taxonomy" id="2926470"/>
    <lineage>
        <taxon>Bacteria</taxon>
        <taxon>Pseudomonadati</taxon>
        <taxon>Pseudomonadota</taxon>
        <taxon>Gammaproteobacteria</taxon>
        <taxon>Enterobacterales</taxon>
        <taxon>Enterobacteriaceae</taxon>
        <taxon>Silvania</taxon>
    </lineage>
</organism>
<feature type="transmembrane region" description="Helical" evidence="6">
    <location>
        <begin position="12"/>
        <end position="36"/>
    </location>
</feature>
<feature type="transmembrane region" description="Helical" evidence="6">
    <location>
        <begin position="155"/>
        <end position="176"/>
    </location>
</feature>
<dbReference type="InterPro" id="IPR002797">
    <property type="entry name" value="Polysacc_synth"/>
</dbReference>
<keyword evidence="5 6" id="KW-0472">Membrane</keyword>
<evidence type="ECO:0000313" key="7">
    <source>
        <dbReference type="EMBL" id="MCU6670155.1"/>
    </source>
</evidence>
<dbReference type="RefSeq" id="WP_271268697.1">
    <property type="nucleotide sequence ID" value="NZ_JAMGZJ010000077.1"/>
</dbReference>
<evidence type="ECO:0000256" key="6">
    <source>
        <dbReference type="SAM" id="Phobius"/>
    </source>
</evidence>
<keyword evidence="4 6" id="KW-1133">Transmembrane helix</keyword>
<evidence type="ECO:0000256" key="3">
    <source>
        <dbReference type="ARBA" id="ARBA00022692"/>
    </source>
</evidence>
<dbReference type="AlphaFoldDB" id="A0A9J6QIS4"/>
<dbReference type="Proteomes" id="UP001061282">
    <property type="component" value="Unassembled WGS sequence"/>
</dbReference>
<dbReference type="EMBL" id="JAMGZJ010000077">
    <property type="protein sequence ID" value="MCU6670155.1"/>
    <property type="molecule type" value="Genomic_DNA"/>
</dbReference>
<feature type="transmembrane region" description="Helical" evidence="6">
    <location>
        <begin position="233"/>
        <end position="250"/>
    </location>
</feature>
<keyword evidence="3 6" id="KW-0812">Transmembrane</keyword>
<keyword evidence="8" id="KW-1185">Reference proteome</keyword>
<comment type="caution">
    <text evidence="7">The sequence shown here is derived from an EMBL/GenBank/DDBJ whole genome shotgun (WGS) entry which is preliminary data.</text>
</comment>
<dbReference type="Pfam" id="PF01943">
    <property type="entry name" value="Polysacc_synt"/>
    <property type="match status" value="1"/>
</dbReference>
<accession>A0A9J6QIS4</accession>
<feature type="transmembrane region" description="Helical" evidence="6">
    <location>
        <begin position="382"/>
        <end position="401"/>
    </location>
</feature>
<feature type="transmembrane region" description="Helical" evidence="6">
    <location>
        <begin position="42"/>
        <end position="64"/>
    </location>
</feature>
<name>A0A9J6QIS4_9ENTR</name>
<evidence type="ECO:0000256" key="2">
    <source>
        <dbReference type="ARBA" id="ARBA00022475"/>
    </source>
</evidence>
<evidence type="ECO:0000256" key="5">
    <source>
        <dbReference type="ARBA" id="ARBA00023136"/>
    </source>
</evidence>
<protein>
    <submittedName>
        <fullName evidence="7">Oligosaccharide flippase family protein</fullName>
    </submittedName>
</protein>
<dbReference type="PANTHER" id="PTHR30250:SF26">
    <property type="entry name" value="PSMA PROTEIN"/>
    <property type="match status" value="1"/>
</dbReference>
<gene>
    <name evidence="7" type="ORF">M8013_15550</name>
</gene>
<comment type="subcellular location">
    <subcellularLocation>
        <location evidence="1">Cell membrane</location>
        <topology evidence="1">Multi-pass membrane protein</topology>
    </subcellularLocation>
</comment>
<feature type="transmembrane region" description="Helical" evidence="6">
    <location>
        <begin position="182"/>
        <end position="205"/>
    </location>
</feature>
<evidence type="ECO:0000313" key="8">
    <source>
        <dbReference type="Proteomes" id="UP001061282"/>
    </source>
</evidence>
<feature type="transmembrane region" description="Helical" evidence="6">
    <location>
        <begin position="123"/>
        <end position="143"/>
    </location>
</feature>
<evidence type="ECO:0000256" key="1">
    <source>
        <dbReference type="ARBA" id="ARBA00004651"/>
    </source>
</evidence>
<feature type="transmembrane region" description="Helical" evidence="6">
    <location>
        <begin position="472"/>
        <end position="496"/>
    </location>
</feature>
<feature type="transmembrane region" description="Helical" evidence="6">
    <location>
        <begin position="270"/>
        <end position="291"/>
    </location>
</feature>
<dbReference type="PANTHER" id="PTHR30250">
    <property type="entry name" value="PST FAMILY PREDICTED COLANIC ACID TRANSPORTER"/>
    <property type="match status" value="1"/>
</dbReference>